<evidence type="ECO:0000313" key="2">
    <source>
        <dbReference type="Proteomes" id="UP001404104"/>
    </source>
</evidence>
<dbReference type="Gene3D" id="2.40.10.10">
    <property type="entry name" value="Trypsin-like serine proteases"/>
    <property type="match status" value="2"/>
</dbReference>
<keyword evidence="2" id="KW-1185">Reference proteome</keyword>
<proteinExistence type="predicted"/>
<organism evidence="1 2">
    <name type="scientific">Sphingomonas qilianensis</name>
    <dbReference type="NCBI Taxonomy" id="1736690"/>
    <lineage>
        <taxon>Bacteria</taxon>
        <taxon>Pseudomonadati</taxon>
        <taxon>Pseudomonadota</taxon>
        <taxon>Alphaproteobacteria</taxon>
        <taxon>Sphingomonadales</taxon>
        <taxon>Sphingomonadaceae</taxon>
        <taxon>Sphingomonas</taxon>
    </lineage>
</organism>
<reference evidence="1 2" key="1">
    <citation type="submission" date="2024-05" db="EMBL/GenBank/DDBJ databases">
        <authorList>
            <person name="Liu Q."/>
            <person name="Xin Y.-H."/>
        </authorList>
    </citation>
    <scope>NUCLEOTIDE SEQUENCE [LARGE SCALE GENOMIC DNA]</scope>
    <source>
        <strain evidence="1 2">CGMCC 1.15349</strain>
    </source>
</reference>
<accession>A0ABU9XPH8</accession>
<name>A0ABU9XPH8_9SPHN</name>
<protein>
    <submittedName>
        <fullName evidence="1">Uncharacterized protein</fullName>
    </submittedName>
</protein>
<comment type="caution">
    <text evidence="1">The sequence shown here is derived from an EMBL/GenBank/DDBJ whole genome shotgun (WGS) entry which is preliminary data.</text>
</comment>
<sequence>MLVAATGAAAQSLPPPTAPGAAVVMPAAILETPADALARDGADYARQFGVSPGEAVRRLAAQEQSVAATDKLAEKYRDRLAGIVLEHRPDYRIVVHLTGDAPVRPTRIRTEAMSVPVLFETGARGTREQGIWALTWHQAEIRAALPRAPGIGFDPRTGELVVIVPSAQAGAGAGALRAQLEGIAGVPVQVRILNQVDRNMDIAGGARLEGVSPTDGRRYVCTTGFAVSDGVQHAVTTAAHCLDQMSYRDPQRGVLPLDYVGQWGWGYRDVQINASAAPLAPSFYSDTGKTRLRAVTGQRTRAATRSGDFVCHRGERTGYSCALVELTDFAPAGDICGGACLPTWVTVAGPTCQAGDSGSPVFSGGTAFGILKGGSYRRDGSCAFYFYMSVDYLPAGWALLRG</sequence>
<dbReference type="InterPro" id="IPR043504">
    <property type="entry name" value="Peptidase_S1_PA_chymotrypsin"/>
</dbReference>
<dbReference type="EMBL" id="JBDIMF010000001">
    <property type="protein sequence ID" value="MEN2784960.1"/>
    <property type="molecule type" value="Genomic_DNA"/>
</dbReference>
<dbReference type="InterPro" id="IPR009003">
    <property type="entry name" value="Peptidase_S1_PA"/>
</dbReference>
<gene>
    <name evidence="1" type="ORF">ABC969_00820</name>
</gene>
<dbReference type="Proteomes" id="UP001404104">
    <property type="component" value="Unassembled WGS sequence"/>
</dbReference>
<evidence type="ECO:0000313" key="1">
    <source>
        <dbReference type="EMBL" id="MEN2784960.1"/>
    </source>
</evidence>
<dbReference type="SUPFAM" id="SSF50494">
    <property type="entry name" value="Trypsin-like serine proteases"/>
    <property type="match status" value="1"/>
</dbReference>
<dbReference type="RefSeq" id="WP_345862339.1">
    <property type="nucleotide sequence ID" value="NZ_JBDIMF010000001.1"/>
</dbReference>